<dbReference type="Proteomes" id="UP000185687">
    <property type="component" value="Unassembled WGS sequence"/>
</dbReference>
<sequence length="186" mass="20339">MADNDSPRVPFIASKAAIPEDQYHNYDKIVESRGDVIGPFGVLLNSPEVAGRAGHLGTYIRFDSVLPDDVRELAILTTAREFDCPFEWAVHEPIARDAGVSDEAIEAVRERVAVDGLSSHERRIVTFGRQLLETNEVDDERFEAAAEQFGTTGVTELVATFGYYSMLAVVLNALEVAPDEDAPSLG</sequence>
<dbReference type="PANTHER" id="PTHR34846:SF11">
    <property type="entry name" value="4-CARBOXYMUCONOLACTONE DECARBOXYLASE FAMILY PROTEIN (AFU_ORTHOLOGUE AFUA_6G11590)"/>
    <property type="match status" value="1"/>
</dbReference>
<dbReference type="InterPro" id="IPR003779">
    <property type="entry name" value="CMD-like"/>
</dbReference>
<dbReference type="Pfam" id="PF02627">
    <property type="entry name" value="CMD"/>
    <property type="match status" value="1"/>
</dbReference>
<dbReference type="PANTHER" id="PTHR34846">
    <property type="entry name" value="4-CARBOXYMUCONOLACTONE DECARBOXYLASE FAMILY PROTEIN (AFU_ORTHOLOGUE AFUA_6G11590)"/>
    <property type="match status" value="1"/>
</dbReference>
<dbReference type="KEGG" id="hda:BB347_14780"/>
<evidence type="ECO:0000313" key="5">
    <source>
        <dbReference type="Proteomes" id="UP000187321"/>
    </source>
</evidence>
<dbReference type="EMBL" id="CP019327">
    <property type="protein sequence ID" value="APX97781.1"/>
    <property type="molecule type" value="Genomic_DNA"/>
</dbReference>
<dbReference type="GeneID" id="30957233"/>
<keyword evidence="4" id="KW-1185">Reference proteome</keyword>
<name>A0A1N7EQV0_9EURY</name>
<dbReference type="RefSeq" id="WP_076582752.1">
    <property type="nucleotide sequence ID" value="NZ_CP019327.1"/>
</dbReference>
<dbReference type="EMBL" id="FTNP01000004">
    <property type="protein sequence ID" value="SIR90436.1"/>
    <property type="molecule type" value="Genomic_DNA"/>
</dbReference>
<proteinExistence type="predicted"/>
<evidence type="ECO:0000313" key="3">
    <source>
        <dbReference type="EMBL" id="SIR90436.1"/>
    </source>
</evidence>
<dbReference type="Gene3D" id="1.20.1290.10">
    <property type="entry name" value="AhpD-like"/>
    <property type="match status" value="1"/>
</dbReference>
<feature type="domain" description="Carboxymuconolactone decarboxylase-like" evidence="1">
    <location>
        <begin position="47"/>
        <end position="123"/>
    </location>
</feature>
<dbReference type="SUPFAM" id="SSF69118">
    <property type="entry name" value="AhpD-like"/>
    <property type="match status" value="1"/>
</dbReference>
<organism evidence="3 4">
    <name type="scientific">Natronorubrum daqingense</name>
    <dbReference type="NCBI Taxonomy" id="588898"/>
    <lineage>
        <taxon>Archaea</taxon>
        <taxon>Methanobacteriati</taxon>
        <taxon>Methanobacteriota</taxon>
        <taxon>Stenosarchaea group</taxon>
        <taxon>Halobacteria</taxon>
        <taxon>Halobacteriales</taxon>
        <taxon>Natrialbaceae</taxon>
        <taxon>Natronorubrum</taxon>
    </lineage>
</organism>
<protein>
    <submittedName>
        <fullName evidence="3">4-carboxymuconolactone decarboxylase</fullName>
    </submittedName>
</protein>
<evidence type="ECO:0000259" key="1">
    <source>
        <dbReference type="Pfam" id="PF02627"/>
    </source>
</evidence>
<reference evidence="3 4" key="2">
    <citation type="submission" date="2017-01" db="EMBL/GenBank/DDBJ databases">
        <authorList>
            <person name="Mah S.A."/>
            <person name="Swanson W.J."/>
            <person name="Moy G.W."/>
            <person name="Vacquier V.D."/>
        </authorList>
    </citation>
    <scope>NUCLEOTIDE SEQUENCE [LARGE SCALE GENOMIC DNA]</scope>
    <source>
        <strain evidence="3 4">CGMCC 1.8909</strain>
    </source>
</reference>
<dbReference type="AlphaFoldDB" id="A0A1N7EQV0"/>
<dbReference type="STRING" id="588898.BB347_14780"/>
<accession>A0A1N7EQV0</accession>
<dbReference type="OrthoDB" id="275387at2157"/>
<reference evidence="2 5" key="1">
    <citation type="submission" date="2017-01" db="EMBL/GenBank/DDBJ databases">
        <title>Complete genome sequence of Haloterrigena daqingensis type strain (JX313T).</title>
        <authorList>
            <person name="Shuang W."/>
        </authorList>
    </citation>
    <scope>NUCLEOTIDE SEQUENCE [LARGE SCALE GENOMIC DNA]</scope>
    <source>
        <strain evidence="2 5">JX313</strain>
    </source>
</reference>
<dbReference type="GO" id="GO:0051920">
    <property type="term" value="F:peroxiredoxin activity"/>
    <property type="evidence" value="ECO:0007669"/>
    <property type="project" value="InterPro"/>
</dbReference>
<gene>
    <name evidence="2" type="ORF">BB347_14780</name>
    <name evidence="3" type="ORF">SAMN05421809_2797</name>
</gene>
<dbReference type="InterPro" id="IPR029032">
    <property type="entry name" value="AhpD-like"/>
</dbReference>
<evidence type="ECO:0000313" key="4">
    <source>
        <dbReference type="Proteomes" id="UP000185687"/>
    </source>
</evidence>
<dbReference type="Proteomes" id="UP000187321">
    <property type="component" value="Chromosome"/>
</dbReference>
<evidence type="ECO:0000313" key="2">
    <source>
        <dbReference type="EMBL" id="APX97781.1"/>
    </source>
</evidence>